<protein>
    <recommendedName>
        <fullName evidence="4">Lipoprotein</fullName>
    </recommendedName>
</protein>
<evidence type="ECO:0000313" key="3">
    <source>
        <dbReference type="Proteomes" id="UP000030011"/>
    </source>
</evidence>
<dbReference type="PROSITE" id="PS51257">
    <property type="entry name" value="PROKAR_LIPOPROTEIN"/>
    <property type="match status" value="1"/>
</dbReference>
<keyword evidence="3" id="KW-1185">Reference proteome</keyword>
<feature type="chain" id="PRO_5039470452" description="Lipoprotein" evidence="1">
    <location>
        <begin position="26"/>
        <end position="175"/>
    </location>
</feature>
<name>A0A0A0JLZ9_9MICO</name>
<gene>
    <name evidence="2" type="ORF">N803_03830</name>
</gene>
<evidence type="ECO:0000256" key="1">
    <source>
        <dbReference type="SAM" id="SignalP"/>
    </source>
</evidence>
<dbReference type="AlphaFoldDB" id="A0A0A0JLZ9"/>
<feature type="signal peptide" evidence="1">
    <location>
        <begin position="1"/>
        <end position="25"/>
    </location>
</feature>
<sequence length="175" mass="17544">MTTPRRRLRAALAAAAIGTTLLGGCAVFSPMQTDEDYQAADGVNATFGDLDVRGVVVVSNAKDSEGQIVGQLVNTSNEDIDVSFAADGGEGGQVTVDRHSSLALGDDTALVLPKVGVAPGDVLQLQVTTAGTGVNVVQVPVLPATAYYESHKPAGAPAVTEAATPSASASASASH</sequence>
<organism evidence="2 3">
    <name type="scientific">Knoellia subterranea KCTC 19937</name>
    <dbReference type="NCBI Taxonomy" id="1385521"/>
    <lineage>
        <taxon>Bacteria</taxon>
        <taxon>Bacillati</taxon>
        <taxon>Actinomycetota</taxon>
        <taxon>Actinomycetes</taxon>
        <taxon>Micrococcales</taxon>
        <taxon>Intrasporangiaceae</taxon>
        <taxon>Knoellia</taxon>
    </lineage>
</organism>
<accession>A0A0A0JLZ9</accession>
<evidence type="ECO:0000313" key="2">
    <source>
        <dbReference type="EMBL" id="KGN36666.1"/>
    </source>
</evidence>
<keyword evidence="1" id="KW-0732">Signal</keyword>
<reference evidence="2 3" key="1">
    <citation type="submission" date="2013-08" db="EMBL/GenBank/DDBJ databases">
        <title>The genome sequence of Knoellia subterranea.</title>
        <authorList>
            <person name="Zhu W."/>
            <person name="Wang G."/>
        </authorList>
    </citation>
    <scope>NUCLEOTIDE SEQUENCE [LARGE SCALE GENOMIC DNA]</scope>
    <source>
        <strain evidence="2 3">KCTC 19937</strain>
    </source>
</reference>
<dbReference type="EMBL" id="AVPK01000009">
    <property type="protein sequence ID" value="KGN36666.1"/>
    <property type="molecule type" value="Genomic_DNA"/>
</dbReference>
<dbReference type="eggNOG" id="ENOG5032ZZ6">
    <property type="taxonomic scope" value="Bacteria"/>
</dbReference>
<comment type="caution">
    <text evidence="2">The sequence shown here is derived from an EMBL/GenBank/DDBJ whole genome shotgun (WGS) entry which is preliminary data.</text>
</comment>
<dbReference type="Proteomes" id="UP000030011">
    <property type="component" value="Unassembled WGS sequence"/>
</dbReference>
<dbReference type="STRING" id="1385521.N803_03830"/>
<proteinExistence type="predicted"/>
<evidence type="ECO:0008006" key="4">
    <source>
        <dbReference type="Google" id="ProtNLM"/>
    </source>
</evidence>